<dbReference type="Proteomes" id="UP001242480">
    <property type="component" value="Unassembled WGS sequence"/>
</dbReference>
<evidence type="ECO:0000259" key="3">
    <source>
        <dbReference type="PROSITE" id="PS50263"/>
    </source>
</evidence>
<dbReference type="PANTHER" id="PTHR23088">
    <property type="entry name" value="NITRILASE-RELATED"/>
    <property type="match status" value="1"/>
</dbReference>
<comment type="caution">
    <text evidence="4">The sequence shown here is derived from an EMBL/GenBank/DDBJ whole genome shotgun (WGS) entry which is preliminary data.</text>
</comment>
<dbReference type="RefSeq" id="WP_307267254.1">
    <property type="nucleotide sequence ID" value="NZ_JAUSVX010000001.1"/>
</dbReference>
<dbReference type="InterPro" id="IPR045254">
    <property type="entry name" value="Nit1/2_C-N_Hydrolase"/>
</dbReference>
<evidence type="ECO:0000313" key="4">
    <source>
        <dbReference type="EMBL" id="MDQ0467529.1"/>
    </source>
</evidence>
<dbReference type="Pfam" id="PF00795">
    <property type="entry name" value="CN_hydrolase"/>
    <property type="match status" value="1"/>
</dbReference>
<dbReference type="SUPFAM" id="SSF56317">
    <property type="entry name" value="Carbon-nitrogen hydrolase"/>
    <property type="match status" value="1"/>
</dbReference>
<dbReference type="EMBL" id="JAUSVX010000001">
    <property type="protein sequence ID" value="MDQ0467529.1"/>
    <property type="molecule type" value="Genomic_DNA"/>
</dbReference>
<dbReference type="InterPro" id="IPR001110">
    <property type="entry name" value="UPF0012_CS"/>
</dbReference>
<dbReference type="PROSITE" id="PS01227">
    <property type="entry name" value="UPF0012"/>
    <property type="match status" value="1"/>
</dbReference>
<evidence type="ECO:0000256" key="2">
    <source>
        <dbReference type="ARBA" id="ARBA00022801"/>
    </source>
</evidence>
<dbReference type="InterPro" id="IPR036526">
    <property type="entry name" value="C-N_Hydrolase_sf"/>
</dbReference>
<sequence>MRFTAACLQMRSTRVPAQNIETVAGAAREAKAAGAAYLQTPEMTTIVDRDREALMAVIGDERSNPELDALRGIAREAGLHLHVGSMAVRVGDKAANRAFVIDPQGEVVASYDKIHLFDVDLAGGESWRESNAYVGGARAVVADLPFARLGLGICYDVRFPQLFRAYGDAGAEVISAPACFTRQTGEAHWHVLQRARAIENGAFMISAAQAGRHEDGRETFGHSLIVDPWGRVLADAGTEPGLIYAEIDIHAVAATRGKIPNLRNARPFEVAFAERTVMRAAE</sequence>
<keyword evidence="2" id="KW-0378">Hydrolase</keyword>
<evidence type="ECO:0000313" key="5">
    <source>
        <dbReference type="Proteomes" id="UP001242480"/>
    </source>
</evidence>
<dbReference type="Gene3D" id="3.60.110.10">
    <property type="entry name" value="Carbon-nitrogen hydrolase"/>
    <property type="match status" value="1"/>
</dbReference>
<dbReference type="CDD" id="cd07572">
    <property type="entry name" value="nit"/>
    <property type="match status" value="1"/>
</dbReference>
<feature type="domain" description="CN hydrolase" evidence="3">
    <location>
        <begin position="1"/>
        <end position="249"/>
    </location>
</feature>
<evidence type="ECO:0000256" key="1">
    <source>
        <dbReference type="ARBA" id="ARBA00010613"/>
    </source>
</evidence>
<reference evidence="4 5" key="1">
    <citation type="submission" date="2023-07" db="EMBL/GenBank/DDBJ databases">
        <title>Genomic Encyclopedia of Type Strains, Phase IV (KMG-IV): sequencing the most valuable type-strain genomes for metagenomic binning, comparative biology and taxonomic classification.</title>
        <authorList>
            <person name="Goeker M."/>
        </authorList>
    </citation>
    <scope>NUCLEOTIDE SEQUENCE [LARGE SCALE GENOMIC DNA]</scope>
    <source>
        <strain evidence="4 5">DSM 19619</strain>
    </source>
</reference>
<comment type="similarity">
    <text evidence="1">Belongs to the carbon-nitrogen hydrolase superfamily. NIT1/NIT2 family.</text>
</comment>
<organism evidence="4 5">
    <name type="scientific">Labrys wisconsinensis</name>
    <dbReference type="NCBI Taxonomy" id="425677"/>
    <lineage>
        <taxon>Bacteria</taxon>
        <taxon>Pseudomonadati</taxon>
        <taxon>Pseudomonadota</taxon>
        <taxon>Alphaproteobacteria</taxon>
        <taxon>Hyphomicrobiales</taxon>
        <taxon>Xanthobacteraceae</taxon>
        <taxon>Labrys</taxon>
    </lineage>
</organism>
<protein>
    <submittedName>
        <fullName evidence="4">Amidohydrolase</fullName>
    </submittedName>
</protein>
<dbReference type="InterPro" id="IPR003010">
    <property type="entry name" value="C-N_Hydrolase"/>
</dbReference>
<proteinExistence type="inferred from homology"/>
<dbReference type="PROSITE" id="PS50263">
    <property type="entry name" value="CN_HYDROLASE"/>
    <property type="match status" value="1"/>
</dbReference>
<keyword evidence="5" id="KW-1185">Reference proteome</keyword>
<accession>A0ABU0IZT6</accession>
<gene>
    <name evidence="4" type="ORF">QO011_000524</name>
</gene>
<name>A0ABU0IZT6_9HYPH</name>
<dbReference type="PANTHER" id="PTHR23088:SF27">
    <property type="entry name" value="DEAMINATED GLUTATHIONE AMIDASE"/>
    <property type="match status" value="1"/>
</dbReference>